<dbReference type="EMBL" id="CP162550">
    <property type="protein sequence ID" value="XDI35194.1"/>
    <property type="molecule type" value="Genomic_DNA"/>
</dbReference>
<evidence type="ECO:0000313" key="1">
    <source>
        <dbReference type="EMBL" id="XDI35194.1"/>
    </source>
</evidence>
<geneLocation type="plasmid" evidence="1">
    <name>unnamed</name>
</geneLocation>
<organism evidence="1">
    <name type="scientific">Alkalihalophilus sp. As8PL</name>
    <dbReference type="NCBI Taxonomy" id="3237103"/>
    <lineage>
        <taxon>Bacteria</taxon>
        <taxon>Bacillati</taxon>
        <taxon>Bacillota</taxon>
        <taxon>Bacilli</taxon>
        <taxon>Bacillales</taxon>
        <taxon>Bacillaceae</taxon>
        <taxon>Alkalihalophilus</taxon>
    </lineage>
</organism>
<reference evidence="1" key="1">
    <citation type="submission" date="2024-07" db="EMBL/GenBank/DDBJ databases">
        <title>Identification and characteristics of an arsenic-resistant bacterial isolate, which belongs to a novel species.</title>
        <authorList>
            <person name="Juszczyk A."/>
            <person name="Kowalczyk A."/>
            <person name="Was K."/>
            <person name="Kosowicz W."/>
            <person name="Budzyn A."/>
            <person name="Latowski D."/>
        </authorList>
    </citation>
    <scope>NUCLEOTIDE SEQUENCE</scope>
    <source>
        <strain evidence="1">As8PL</strain>
        <plasmid evidence="1">unnamed</plasmid>
    </source>
</reference>
<name>A0AB39BN86_9BACI</name>
<dbReference type="AlphaFoldDB" id="A0AB39BN86"/>
<accession>A0AB39BN86</accession>
<sequence>MKKTYFCLILLITIAFLITPNTLAESNIGLERAKEVIQEKNPIKDEKELFERLKQY</sequence>
<protein>
    <submittedName>
        <fullName evidence="1">Uncharacterized protein</fullName>
    </submittedName>
</protein>
<gene>
    <name evidence="1" type="ORF">AB3N04_00290</name>
</gene>
<proteinExistence type="predicted"/>
<keyword evidence="1" id="KW-0614">Plasmid</keyword>
<dbReference type="RefSeq" id="WP_368502808.1">
    <property type="nucleotide sequence ID" value="NZ_CP162550.1"/>
</dbReference>